<reference evidence="2" key="2">
    <citation type="submission" date="2023-01" db="EMBL/GenBank/DDBJ databases">
        <authorList>
            <person name="Sun Q."/>
            <person name="Evtushenko L."/>
        </authorList>
    </citation>
    <scope>NUCLEOTIDE SEQUENCE</scope>
    <source>
        <strain evidence="2">VKM Ac-1020</strain>
    </source>
</reference>
<keyword evidence="3" id="KW-1185">Reference proteome</keyword>
<dbReference type="Gene3D" id="3.40.630.30">
    <property type="match status" value="1"/>
</dbReference>
<dbReference type="InterPro" id="IPR016181">
    <property type="entry name" value="Acyl_CoA_acyltransferase"/>
</dbReference>
<name>A0A9W6H024_9MICO</name>
<dbReference type="EMBL" id="BSEJ01000001">
    <property type="protein sequence ID" value="GLJ59957.1"/>
    <property type="molecule type" value="Genomic_DNA"/>
</dbReference>
<reference evidence="2" key="1">
    <citation type="journal article" date="2014" name="Int. J. Syst. Evol. Microbiol.">
        <title>Complete genome sequence of Corynebacterium casei LMG S-19264T (=DSM 44701T), isolated from a smear-ripened cheese.</title>
        <authorList>
            <consortium name="US DOE Joint Genome Institute (JGI-PGF)"/>
            <person name="Walter F."/>
            <person name="Albersmeier A."/>
            <person name="Kalinowski J."/>
            <person name="Ruckert C."/>
        </authorList>
    </citation>
    <scope>NUCLEOTIDE SEQUENCE</scope>
    <source>
        <strain evidence="2">VKM Ac-1020</strain>
    </source>
</reference>
<dbReference type="SUPFAM" id="SSF55729">
    <property type="entry name" value="Acyl-CoA N-acyltransferases (Nat)"/>
    <property type="match status" value="1"/>
</dbReference>
<sequence>MHLPASVESPDAGEFLAFTGAANAMWRSDSSTDLFREDPAEWLVGLRETTYVDKSGIVARRGEEIVGFAGLACPRAAKRTAHVDIVIHPDRRDDDEADALLAEIERRARERGRTSLRAFAFASADAGGDRLPSPTGSGSLPRDAWQTRFLVRNGYALGQVERASVFDLQGSFEAVDRLLEAAVAKAGPDYRVAWWQTPTPEEHIEGYAAAISRLDGDAPSGELPVEADPWDAQRVRDREDLKRRAGQTMAVTVVIHEPTGQVAAYNELVIGADRTAPTENYGTLVMPEHRGRRLGTIVKCVGLRRWSELVPTSPVVRTFNAEENRYMLDVNEAVGFRPAAYTGEWTKELT</sequence>
<evidence type="ECO:0000259" key="1">
    <source>
        <dbReference type="Pfam" id="PF00583"/>
    </source>
</evidence>
<evidence type="ECO:0000313" key="2">
    <source>
        <dbReference type="EMBL" id="GLJ59957.1"/>
    </source>
</evidence>
<feature type="domain" description="N-acetyltransferase" evidence="1">
    <location>
        <begin position="50"/>
        <end position="116"/>
    </location>
</feature>
<dbReference type="GO" id="GO:0016747">
    <property type="term" value="F:acyltransferase activity, transferring groups other than amino-acyl groups"/>
    <property type="evidence" value="ECO:0007669"/>
    <property type="project" value="InterPro"/>
</dbReference>
<protein>
    <submittedName>
        <fullName evidence="2">GNAT family N-acetyltransferase</fullName>
    </submittedName>
</protein>
<dbReference type="Proteomes" id="UP001142462">
    <property type="component" value="Unassembled WGS sequence"/>
</dbReference>
<accession>A0A9W6H024</accession>
<dbReference type="AlphaFoldDB" id="A0A9W6H024"/>
<comment type="caution">
    <text evidence="2">The sequence shown here is derived from an EMBL/GenBank/DDBJ whole genome shotgun (WGS) entry which is preliminary data.</text>
</comment>
<gene>
    <name evidence="2" type="ORF">GCM10017576_00860</name>
</gene>
<evidence type="ECO:0000313" key="3">
    <source>
        <dbReference type="Proteomes" id="UP001142462"/>
    </source>
</evidence>
<dbReference type="Pfam" id="PF00583">
    <property type="entry name" value="Acetyltransf_1"/>
    <property type="match status" value="1"/>
</dbReference>
<proteinExistence type="predicted"/>
<dbReference type="InterPro" id="IPR000182">
    <property type="entry name" value="GNAT_dom"/>
</dbReference>
<dbReference type="CDD" id="cd04301">
    <property type="entry name" value="NAT_SF"/>
    <property type="match status" value="1"/>
</dbReference>
<organism evidence="2 3">
    <name type="scientific">Microbacterium barkeri</name>
    <dbReference type="NCBI Taxonomy" id="33917"/>
    <lineage>
        <taxon>Bacteria</taxon>
        <taxon>Bacillati</taxon>
        <taxon>Actinomycetota</taxon>
        <taxon>Actinomycetes</taxon>
        <taxon>Micrococcales</taxon>
        <taxon>Microbacteriaceae</taxon>
        <taxon>Microbacterium</taxon>
    </lineage>
</organism>